<protein>
    <submittedName>
        <fullName evidence="1">Uncharacterized protein</fullName>
    </submittedName>
</protein>
<comment type="caution">
    <text evidence="1">The sequence shown here is derived from an EMBL/GenBank/DDBJ whole genome shotgun (WGS) entry which is preliminary data.</text>
</comment>
<dbReference type="Proteomes" id="UP000324222">
    <property type="component" value="Unassembled WGS sequence"/>
</dbReference>
<gene>
    <name evidence="1" type="ORF">E2C01_054997</name>
</gene>
<keyword evidence="2" id="KW-1185">Reference proteome</keyword>
<reference evidence="1 2" key="1">
    <citation type="submission" date="2019-05" db="EMBL/GenBank/DDBJ databases">
        <title>Another draft genome of Portunus trituberculatus and its Hox gene families provides insights of decapod evolution.</title>
        <authorList>
            <person name="Jeong J.-H."/>
            <person name="Song I."/>
            <person name="Kim S."/>
            <person name="Choi T."/>
            <person name="Kim D."/>
            <person name="Ryu S."/>
            <person name="Kim W."/>
        </authorList>
    </citation>
    <scope>NUCLEOTIDE SEQUENCE [LARGE SCALE GENOMIC DNA]</scope>
    <source>
        <tissue evidence="1">Muscle</tissue>
    </source>
</reference>
<evidence type="ECO:0000313" key="2">
    <source>
        <dbReference type="Proteomes" id="UP000324222"/>
    </source>
</evidence>
<dbReference type="EMBL" id="VSRR010018051">
    <property type="protein sequence ID" value="MPC60936.1"/>
    <property type="molecule type" value="Genomic_DNA"/>
</dbReference>
<sequence length="65" mass="7280">MRPSMNHIRGAVCMYPPLASRLQLTCHRCLAHTHGWRALTSKQPARHMTTPVAIDSLTNTGNRSQ</sequence>
<evidence type="ECO:0000313" key="1">
    <source>
        <dbReference type="EMBL" id="MPC60936.1"/>
    </source>
</evidence>
<organism evidence="1 2">
    <name type="scientific">Portunus trituberculatus</name>
    <name type="common">Swimming crab</name>
    <name type="synonym">Neptunus trituberculatus</name>
    <dbReference type="NCBI Taxonomy" id="210409"/>
    <lineage>
        <taxon>Eukaryota</taxon>
        <taxon>Metazoa</taxon>
        <taxon>Ecdysozoa</taxon>
        <taxon>Arthropoda</taxon>
        <taxon>Crustacea</taxon>
        <taxon>Multicrustacea</taxon>
        <taxon>Malacostraca</taxon>
        <taxon>Eumalacostraca</taxon>
        <taxon>Eucarida</taxon>
        <taxon>Decapoda</taxon>
        <taxon>Pleocyemata</taxon>
        <taxon>Brachyura</taxon>
        <taxon>Eubrachyura</taxon>
        <taxon>Portunoidea</taxon>
        <taxon>Portunidae</taxon>
        <taxon>Portuninae</taxon>
        <taxon>Portunus</taxon>
    </lineage>
</organism>
<name>A0A5B7GTN2_PORTR</name>
<dbReference type="AlphaFoldDB" id="A0A5B7GTN2"/>
<proteinExistence type="predicted"/>
<accession>A0A5B7GTN2</accession>